<reference evidence="2 3" key="1">
    <citation type="submission" date="2020-08" db="EMBL/GenBank/DDBJ databases">
        <title>Genomic Encyclopedia of Type Strains, Phase IV (KMG-IV): sequencing the most valuable type-strain genomes for metagenomic binning, comparative biology and taxonomic classification.</title>
        <authorList>
            <person name="Goeker M."/>
        </authorList>
    </citation>
    <scope>NUCLEOTIDE SEQUENCE [LARGE SCALE GENOMIC DNA]</scope>
    <source>
        <strain evidence="2 3">DSM 103526</strain>
    </source>
</reference>
<proteinExistence type="predicted"/>
<evidence type="ECO:0000313" key="3">
    <source>
        <dbReference type="Proteomes" id="UP000579281"/>
    </source>
</evidence>
<organism evidence="2 3">
    <name type="scientific">Anaerosolibacter carboniphilus</name>
    <dbReference type="NCBI Taxonomy" id="1417629"/>
    <lineage>
        <taxon>Bacteria</taxon>
        <taxon>Bacillati</taxon>
        <taxon>Bacillota</taxon>
        <taxon>Clostridia</taxon>
        <taxon>Peptostreptococcales</taxon>
        <taxon>Thermotaleaceae</taxon>
        <taxon>Anaerosolibacter</taxon>
    </lineage>
</organism>
<keyword evidence="3" id="KW-1185">Reference proteome</keyword>
<dbReference type="GO" id="GO:0016740">
    <property type="term" value="F:transferase activity"/>
    <property type="evidence" value="ECO:0007669"/>
    <property type="project" value="UniProtKB-KW"/>
</dbReference>
<dbReference type="EMBL" id="JACHEN010000009">
    <property type="protein sequence ID" value="MBB6215719.1"/>
    <property type="molecule type" value="Genomic_DNA"/>
</dbReference>
<keyword evidence="2" id="KW-0808">Transferase</keyword>
<dbReference type="Gene3D" id="3.90.550.10">
    <property type="entry name" value="Spore Coat Polysaccharide Biosynthesis Protein SpsA, Chain A"/>
    <property type="match status" value="1"/>
</dbReference>
<dbReference type="AlphaFoldDB" id="A0A841KZZ7"/>
<dbReference type="InterPro" id="IPR029044">
    <property type="entry name" value="Nucleotide-diphossugar_trans"/>
</dbReference>
<name>A0A841KZZ7_9FIRM</name>
<protein>
    <submittedName>
        <fullName evidence="2">Lipopolysaccharide biosynthesis glycosyltransferase</fullName>
    </submittedName>
</protein>
<evidence type="ECO:0000259" key="1">
    <source>
        <dbReference type="Pfam" id="PF03407"/>
    </source>
</evidence>
<accession>A0A841KZZ7</accession>
<gene>
    <name evidence="2" type="ORF">HNQ80_001808</name>
</gene>
<dbReference type="RefSeq" id="WP_184310258.1">
    <property type="nucleotide sequence ID" value="NZ_JACHEN010000009.1"/>
</dbReference>
<feature type="domain" description="Nucleotide-diphospho-sugar transferase" evidence="1">
    <location>
        <begin position="34"/>
        <end position="173"/>
    </location>
</feature>
<dbReference type="Proteomes" id="UP000579281">
    <property type="component" value="Unassembled WGS sequence"/>
</dbReference>
<dbReference type="SUPFAM" id="SSF53448">
    <property type="entry name" value="Nucleotide-diphospho-sugar transferases"/>
    <property type="match status" value="1"/>
</dbReference>
<sequence length="307" mass="35689">MNNGFCVILTKDRLYQGIALYRSLIHNVKAMKFNMYILCIDEDAYSILKQLNLVDTTVFHISEIAEESLIQKKIERRANEFCWTMKPVFLQFILDRYPHIDRVTYLDADLCFFSDPAAIFFDAPHADILLTIHDFVDHLRHAENDCGRYNSGFISFRRSPTSENCLRWWKENCLIWCYDRTENGKFGDQKYLDLMPHIFSGVSEIKTPGVNIAPWNQSKFKFSIQNSSVYVNNSPLIFYHFCGLRIVNSAQIALTLTESSLISIIHTPYFHILNDIINSISAIRPGFQGYFIEEGRVAVAKYYPLKM</sequence>
<dbReference type="Pfam" id="PF03407">
    <property type="entry name" value="Nucleotid_trans"/>
    <property type="match status" value="1"/>
</dbReference>
<evidence type="ECO:0000313" key="2">
    <source>
        <dbReference type="EMBL" id="MBB6215719.1"/>
    </source>
</evidence>
<comment type="caution">
    <text evidence="2">The sequence shown here is derived from an EMBL/GenBank/DDBJ whole genome shotgun (WGS) entry which is preliminary data.</text>
</comment>
<dbReference type="InterPro" id="IPR005069">
    <property type="entry name" value="Nucl-diP-sugar_transferase"/>
</dbReference>